<feature type="domain" description="N-terminal Ras-GEF" evidence="5">
    <location>
        <begin position="348"/>
        <end position="487"/>
    </location>
</feature>
<dbReference type="CDD" id="cd06224">
    <property type="entry name" value="REM"/>
    <property type="match status" value="1"/>
</dbReference>
<dbReference type="InterPro" id="IPR023578">
    <property type="entry name" value="Ras_GEF_dom_sf"/>
</dbReference>
<evidence type="ECO:0000313" key="7">
    <source>
        <dbReference type="Proteomes" id="UP000027073"/>
    </source>
</evidence>
<dbReference type="Pfam" id="PF00618">
    <property type="entry name" value="RasGEF_N"/>
    <property type="match status" value="1"/>
</dbReference>
<dbReference type="EMBL" id="KL198010">
    <property type="protein sequence ID" value="KDQ25942.1"/>
    <property type="molecule type" value="Genomic_DNA"/>
</dbReference>
<dbReference type="InterPro" id="IPR036964">
    <property type="entry name" value="RASGEF_cat_dom_sf"/>
</dbReference>
<dbReference type="VEuPathDB" id="FungiDB:PLEOSDRAFT_174336"/>
<feature type="compositionally biased region" description="Pro residues" evidence="3">
    <location>
        <begin position="10"/>
        <end position="21"/>
    </location>
</feature>
<dbReference type="PANTHER" id="PTHR23113:SF368">
    <property type="entry name" value="CELL DIVISION CONTROL PROTEIN 25"/>
    <property type="match status" value="1"/>
</dbReference>
<name>A0A067NPB2_PLEO1</name>
<dbReference type="PROSITE" id="PS50212">
    <property type="entry name" value="RASGEF_NTER"/>
    <property type="match status" value="1"/>
</dbReference>
<dbReference type="HOGENOM" id="CLU_343579_0_0_1"/>
<dbReference type="SMART" id="SM00147">
    <property type="entry name" value="RasGEF"/>
    <property type="match status" value="1"/>
</dbReference>
<dbReference type="Pfam" id="PF00617">
    <property type="entry name" value="RasGEF"/>
    <property type="match status" value="1"/>
</dbReference>
<dbReference type="STRING" id="1137138.A0A067NPB2"/>
<feature type="region of interest" description="Disordered" evidence="3">
    <location>
        <begin position="1"/>
        <end position="35"/>
    </location>
</feature>
<dbReference type="GO" id="GO:0005085">
    <property type="term" value="F:guanyl-nucleotide exchange factor activity"/>
    <property type="evidence" value="ECO:0007669"/>
    <property type="project" value="UniProtKB-KW"/>
</dbReference>
<organism evidence="6 7">
    <name type="scientific">Pleurotus ostreatus (strain PC15)</name>
    <name type="common">Oyster mushroom</name>
    <dbReference type="NCBI Taxonomy" id="1137138"/>
    <lineage>
        <taxon>Eukaryota</taxon>
        <taxon>Fungi</taxon>
        <taxon>Dikarya</taxon>
        <taxon>Basidiomycota</taxon>
        <taxon>Agaricomycotina</taxon>
        <taxon>Agaricomycetes</taxon>
        <taxon>Agaricomycetidae</taxon>
        <taxon>Agaricales</taxon>
        <taxon>Pleurotineae</taxon>
        <taxon>Pleurotaceae</taxon>
        <taxon>Pleurotus</taxon>
    </lineage>
</organism>
<dbReference type="Gene3D" id="1.10.840.10">
    <property type="entry name" value="Ras guanine-nucleotide exchange factors catalytic domain"/>
    <property type="match status" value="1"/>
</dbReference>
<evidence type="ECO:0000259" key="4">
    <source>
        <dbReference type="PROSITE" id="PS50009"/>
    </source>
</evidence>
<evidence type="ECO:0000313" key="6">
    <source>
        <dbReference type="EMBL" id="KDQ25942.1"/>
    </source>
</evidence>
<evidence type="ECO:0000259" key="5">
    <source>
        <dbReference type="PROSITE" id="PS50212"/>
    </source>
</evidence>
<keyword evidence="1 2" id="KW-0344">Guanine-nucleotide releasing factor</keyword>
<protein>
    <recommendedName>
        <fullName evidence="8">Ras GEF</fullName>
    </recommendedName>
</protein>
<dbReference type="InterPro" id="IPR008937">
    <property type="entry name" value="Ras-like_GEF"/>
</dbReference>
<dbReference type="Gene3D" id="1.20.870.10">
    <property type="entry name" value="Son of sevenless (SoS) protein Chain: S domain 1"/>
    <property type="match status" value="1"/>
</dbReference>
<dbReference type="GO" id="GO:0005886">
    <property type="term" value="C:plasma membrane"/>
    <property type="evidence" value="ECO:0007669"/>
    <property type="project" value="TreeGrafter"/>
</dbReference>
<dbReference type="Proteomes" id="UP000027073">
    <property type="component" value="Unassembled WGS sequence"/>
</dbReference>
<sequence length="824" mass="92289">MSTNTKHNPPHPNPNSNPHPKPVANDDAALSSSSSLAGDDLDTSVGILGLSTAISNTYPLTVEGTFPSLVFPHRLVNVAAEKCDVDGIEGPATTFHRNMISVYTHLNLSSPDIRDDVRFMLGKFLVRLCIDGLKQHLGYRLPKTQKTQECKEYIDKMVHCVNSAMQSLKVFLCDLNDIVAEGAASKASVVSKAPVVPKGPVTPFLTRKAKPSKLSLATSISPTLVPSIPARHKDVSSIGLPILPCMNNKYIAHRETPSSKFFRNLFKRFRKSVTFPFTPSSVTLVLPPISDTSAIKDALLPDKPKPLPEIPYENRRSAIYFQDGKHSCSVDMERLMPTHDDSSIRLTSDGALKSASLTSLIRILTSPEADRMPGFTHTFFMCFIFFASPQDLLDGLVARFQVGKKWQRPDLSKEDADAVAAEVLAVRVSVVRTLTTWLWEYWRPETDQVLLQQIMDFASQDIADAVPNLLLVWALAQAVWNIDDKKHYRGIKMKSLLQVPVERTLPIPTCFCIWNYGDNTPTMRKVLETERGREEFVRQITIKASKMFAAINPSDAIRYWEAGKRGFDRVRRQIETFKTFERGVTAAVVASILESEKVVDRTIMLEYWLDVASRCVTWRNYCVANCISSAIQTSSVLRLKTTIALASEESKQKYIDLVALFDGAANFASHRAAIAAEKKPAVPPMFHFEHDVSAIRGISTTTVDGDGRKTVLINFIPVRNIMKVLASMEEYRIDYCLDFDGDFQDWLKGSIDTLQVTQKKEKELLETHYALSKSRESACLQLQQKHVDVWSHPITYYWADYPGPFPTKRAAPSARFSHSSPSKR</sequence>
<dbReference type="OrthoDB" id="546434at2759"/>
<dbReference type="GO" id="GO:0007265">
    <property type="term" value="P:Ras protein signal transduction"/>
    <property type="evidence" value="ECO:0007669"/>
    <property type="project" value="TreeGrafter"/>
</dbReference>
<dbReference type="InterPro" id="IPR001895">
    <property type="entry name" value="RASGEF_cat_dom"/>
</dbReference>
<dbReference type="SUPFAM" id="SSF48366">
    <property type="entry name" value="Ras GEF"/>
    <property type="match status" value="1"/>
</dbReference>
<dbReference type="PANTHER" id="PTHR23113">
    <property type="entry name" value="GUANINE NUCLEOTIDE EXCHANGE FACTOR"/>
    <property type="match status" value="1"/>
</dbReference>
<dbReference type="InParanoid" id="A0A067NPB2"/>
<feature type="compositionally biased region" description="Low complexity" evidence="3">
    <location>
        <begin position="26"/>
        <end position="35"/>
    </location>
</feature>
<evidence type="ECO:0000256" key="1">
    <source>
        <dbReference type="ARBA" id="ARBA00022658"/>
    </source>
</evidence>
<dbReference type="InterPro" id="IPR000651">
    <property type="entry name" value="Ras-like_Gua-exchang_fac_N"/>
</dbReference>
<gene>
    <name evidence="6" type="ORF">PLEOSDRAFT_174336</name>
</gene>
<evidence type="ECO:0008006" key="8">
    <source>
        <dbReference type="Google" id="ProtNLM"/>
    </source>
</evidence>
<dbReference type="AlphaFoldDB" id="A0A067NPB2"/>
<feature type="domain" description="Ras-GEF" evidence="4">
    <location>
        <begin position="532"/>
        <end position="765"/>
    </location>
</feature>
<evidence type="ECO:0000256" key="2">
    <source>
        <dbReference type="PROSITE-ProRule" id="PRU00168"/>
    </source>
</evidence>
<proteinExistence type="predicted"/>
<accession>A0A067NPB2</accession>
<dbReference type="PROSITE" id="PS50009">
    <property type="entry name" value="RASGEF_CAT"/>
    <property type="match status" value="1"/>
</dbReference>
<evidence type="ECO:0000256" key="3">
    <source>
        <dbReference type="SAM" id="MobiDB-lite"/>
    </source>
</evidence>
<reference evidence="7" key="1">
    <citation type="journal article" date="2014" name="Proc. Natl. Acad. Sci. U.S.A.">
        <title>Extensive sampling of basidiomycete genomes demonstrates inadequacy of the white-rot/brown-rot paradigm for wood decay fungi.</title>
        <authorList>
            <person name="Riley R."/>
            <person name="Salamov A.A."/>
            <person name="Brown D.W."/>
            <person name="Nagy L.G."/>
            <person name="Floudas D."/>
            <person name="Held B.W."/>
            <person name="Levasseur A."/>
            <person name="Lombard V."/>
            <person name="Morin E."/>
            <person name="Otillar R."/>
            <person name="Lindquist E.A."/>
            <person name="Sun H."/>
            <person name="LaButti K.M."/>
            <person name="Schmutz J."/>
            <person name="Jabbour D."/>
            <person name="Luo H."/>
            <person name="Baker S.E."/>
            <person name="Pisabarro A.G."/>
            <person name="Walton J.D."/>
            <person name="Blanchette R.A."/>
            <person name="Henrissat B."/>
            <person name="Martin F."/>
            <person name="Cullen D."/>
            <person name="Hibbett D.S."/>
            <person name="Grigoriev I.V."/>
        </authorList>
    </citation>
    <scope>NUCLEOTIDE SEQUENCE [LARGE SCALE GENOMIC DNA]</scope>
    <source>
        <strain evidence="7">PC15</strain>
    </source>
</reference>